<sequence>MTTLSDAARAEIERQCARLVHVYANANDAGDWQAVAGLYAADGVMFRPTAPDEPLTGRDVILASLRARPARTTRHVCANVVIDVASETLATGESAMLLFTGAPQPLVGSYRDRFVLTEEGWRFAERRGSLLFGP</sequence>
<dbReference type="EMBL" id="JAATJC010000001">
    <property type="protein sequence ID" value="NJC06657.1"/>
    <property type="molecule type" value="Genomic_DNA"/>
</dbReference>
<protein>
    <recommendedName>
        <fullName evidence="1">SnoaL-like domain-containing protein</fullName>
    </recommendedName>
</protein>
<comment type="caution">
    <text evidence="2">The sequence shown here is derived from an EMBL/GenBank/DDBJ whole genome shotgun (WGS) entry which is preliminary data.</text>
</comment>
<dbReference type="Proteomes" id="UP000558192">
    <property type="component" value="Unassembled WGS sequence"/>
</dbReference>
<evidence type="ECO:0000313" key="3">
    <source>
        <dbReference type="Proteomes" id="UP000558192"/>
    </source>
</evidence>
<keyword evidence="3" id="KW-1185">Reference proteome</keyword>
<reference evidence="2 3" key="1">
    <citation type="submission" date="2020-03" db="EMBL/GenBank/DDBJ databases">
        <title>Genomic Encyclopedia of Type Strains, Phase IV (KMG-IV): sequencing the most valuable type-strain genomes for metagenomic binning, comparative biology and taxonomic classification.</title>
        <authorList>
            <person name="Goeker M."/>
        </authorList>
    </citation>
    <scope>NUCLEOTIDE SEQUENCE [LARGE SCALE GENOMIC DNA]</scope>
    <source>
        <strain evidence="2 3">DSM 16846</strain>
    </source>
</reference>
<organism evidence="2 3">
    <name type="scientific">Sphingomonas kaistensis</name>
    <dbReference type="NCBI Taxonomy" id="298708"/>
    <lineage>
        <taxon>Bacteria</taxon>
        <taxon>Pseudomonadati</taxon>
        <taxon>Pseudomonadota</taxon>
        <taxon>Alphaproteobacteria</taxon>
        <taxon>Sphingomonadales</taxon>
        <taxon>Sphingomonadaceae</taxon>
        <taxon>Sphingomonas</taxon>
    </lineage>
</organism>
<proteinExistence type="predicted"/>
<dbReference type="SUPFAM" id="SSF54427">
    <property type="entry name" value="NTF2-like"/>
    <property type="match status" value="1"/>
</dbReference>
<evidence type="ECO:0000313" key="2">
    <source>
        <dbReference type="EMBL" id="NJC06657.1"/>
    </source>
</evidence>
<dbReference type="AlphaFoldDB" id="A0A7X5Y7L8"/>
<dbReference type="RefSeq" id="WP_168070006.1">
    <property type="nucleotide sequence ID" value="NZ_JAATJC010000001.1"/>
</dbReference>
<name>A0A7X5Y7L8_9SPHN</name>
<dbReference type="Pfam" id="PF13577">
    <property type="entry name" value="SnoaL_4"/>
    <property type="match status" value="1"/>
</dbReference>
<dbReference type="CDD" id="cd00531">
    <property type="entry name" value="NTF2_like"/>
    <property type="match status" value="1"/>
</dbReference>
<feature type="domain" description="SnoaL-like" evidence="1">
    <location>
        <begin position="9"/>
        <end position="127"/>
    </location>
</feature>
<gene>
    <name evidence="2" type="ORF">GGQ97_002450</name>
</gene>
<dbReference type="InterPro" id="IPR032710">
    <property type="entry name" value="NTF2-like_dom_sf"/>
</dbReference>
<dbReference type="InterPro" id="IPR037401">
    <property type="entry name" value="SnoaL-like"/>
</dbReference>
<dbReference type="Gene3D" id="3.10.450.50">
    <property type="match status" value="1"/>
</dbReference>
<accession>A0A7X5Y7L8</accession>
<evidence type="ECO:0000259" key="1">
    <source>
        <dbReference type="Pfam" id="PF13577"/>
    </source>
</evidence>